<dbReference type="SUPFAM" id="SSF52096">
    <property type="entry name" value="ClpP/crotonase"/>
    <property type="match status" value="1"/>
</dbReference>
<protein>
    <recommendedName>
        <fullName evidence="6">Enoyl-CoA hydratase</fullName>
    </recommendedName>
</protein>
<evidence type="ECO:0000256" key="3">
    <source>
        <dbReference type="RuleBase" id="RU003707"/>
    </source>
</evidence>
<dbReference type="CDD" id="cd06558">
    <property type="entry name" value="crotonase-like"/>
    <property type="match status" value="1"/>
</dbReference>
<dbReference type="FunFam" id="3.90.226.10:FF:000009">
    <property type="entry name" value="Carnitinyl-CoA dehydratase"/>
    <property type="match status" value="1"/>
</dbReference>
<dbReference type="EMBL" id="KN822966">
    <property type="protein sequence ID" value="KIO31085.1"/>
    <property type="molecule type" value="Genomic_DNA"/>
</dbReference>
<reference evidence="4 5" key="1">
    <citation type="submission" date="2014-04" db="EMBL/GenBank/DDBJ databases">
        <authorList>
            <consortium name="DOE Joint Genome Institute"/>
            <person name="Kuo A."/>
            <person name="Girlanda M."/>
            <person name="Perotto S."/>
            <person name="Kohler A."/>
            <person name="Nagy L.G."/>
            <person name="Floudas D."/>
            <person name="Copeland A."/>
            <person name="Barry K.W."/>
            <person name="Cichocki N."/>
            <person name="Veneault-Fourrey C."/>
            <person name="LaButti K."/>
            <person name="Lindquist E.A."/>
            <person name="Lipzen A."/>
            <person name="Lundell T."/>
            <person name="Morin E."/>
            <person name="Murat C."/>
            <person name="Sun H."/>
            <person name="Tunlid A."/>
            <person name="Henrissat B."/>
            <person name="Grigoriev I.V."/>
            <person name="Hibbett D.S."/>
            <person name="Martin F."/>
            <person name="Nordberg H.P."/>
            <person name="Cantor M.N."/>
            <person name="Hua S.X."/>
        </authorList>
    </citation>
    <scope>NUCLEOTIDE SEQUENCE [LARGE SCALE GENOMIC DNA]</scope>
    <source>
        <strain evidence="4 5">MUT 4182</strain>
    </source>
</reference>
<keyword evidence="5" id="KW-1185">Reference proteome</keyword>
<organism evidence="4 5">
    <name type="scientific">Tulasnella calospora MUT 4182</name>
    <dbReference type="NCBI Taxonomy" id="1051891"/>
    <lineage>
        <taxon>Eukaryota</taxon>
        <taxon>Fungi</taxon>
        <taxon>Dikarya</taxon>
        <taxon>Basidiomycota</taxon>
        <taxon>Agaricomycotina</taxon>
        <taxon>Agaricomycetes</taxon>
        <taxon>Cantharellales</taxon>
        <taxon>Tulasnellaceae</taxon>
        <taxon>Tulasnella</taxon>
    </lineage>
</organism>
<keyword evidence="2" id="KW-0456">Lyase</keyword>
<dbReference type="OrthoDB" id="410701at2759"/>
<accession>A0A0C3QH30</accession>
<dbReference type="GO" id="GO:0006635">
    <property type="term" value="P:fatty acid beta-oxidation"/>
    <property type="evidence" value="ECO:0007669"/>
    <property type="project" value="TreeGrafter"/>
</dbReference>
<evidence type="ECO:0000256" key="1">
    <source>
        <dbReference type="ARBA" id="ARBA00005254"/>
    </source>
</evidence>
<dbReference type="InterPro" id="IPR029045">
    <property type="entry name" value="ClpP/crotonase-like_dom_sf"/>
</dbReference>
<dbReference type="HOGENOM" id="CLU_009834_7_6_1"/>
<evidence type="ECO:0000313" key="4">
    <source>
        <dbReference type="EMBL" id="KIO31085.1"/>
    </source>
</evidence>
<dbReference type="PANTHER" id="PTHR11941:SF171">
    <property type="entry name" value="SD19268P"/>
    <property type="match status" value="1"/>
</dbReference>
<dbReference type="InterPro" id="IPR018376">
    <property type="entry name" value="Enoyl-CoA_hyd/isom_CS"/>
</dbReference>
<dbReference type="Gene3D" id="1.10.12.10">
    <property type="entry name" value="Lyase 2-enoyl-coa Hydratase, Chain A, domain 2"/>
    <property type="match status" value="1"/>
</dbReference>
<evidence type="ECO:0000256" key="2">
    <source>
        <dbReference type="ARBA" id="ARBA00023239"/>
    </source>
</evidence>
<name>A0A0C3QH30_9AGAM</name>
<dbReference type="PROSITE" id="PS00166">
    <property type="entry name" value="ENOYL_COA_HYDRATASE"/>
    <property type="match status" value="1"/>
</dbReference>
<dbReference type="Proteomes" id="UP000054248">
    <property type="component" value="Unassembled WGS sequence"/>
</dbReference>
<dbReference type="Gene3D" id="3.90.226.10">
    <property type="entry name" value="2-enoyl-CoA Hydratase, Chain A, domain 1"/>
    <property type="match status" value="1"/>
</dbReference>
<dbReference type="FunFam" id="1.10.12.10:FF:000001">
    <property type="entry name" value="Probable enoyl-CoA hydratase, mitochondrial"/>
    <property type="match status" value="1"/>
</dbReference>
<evidence type="ECO:0000313" key="5">
    <source>
        <dbReference type="Proteomes" id="UP000054248"/>
    </source>
</evidence>
<dbReference type="InterPro" id="IPR001753">
    <property type="entry name" value="Enoyl-CoA_hydra/iso"/>
</dbReference>
<gene>
    <name evidence="4" type="ORF">M407DRAFT_19962</name>
</gene>
<dbReference type="GO" id="GO:0016836">
    <property type="term" value="F:hydro-lyase activity"/>
    <property type="evidence" value="ECO:0007669"/>
    <property type="project" value="UniProtKB-ARBA"/>
</dbReference>
<dbReference type="GO" id="GO:0005739">
    <property type="term" value="C:mitochondrion"/>
    <property type="evidence" value="ECO:0007669"/>
    <property type="project" value="TreeGrafter"/>
</dbReference>
<dbReference type="PANTHER" id="PTHR11941">
    <property type="entry name" value="ENOYL-COA HYDRATASE-RELATED"/>
    <property type="match status" value="1"/>
</dbReference>
<reference evidence="5" key="2">
    <citation type="submission" date="2015-01" db="EMBL/GenBank/DDBJ databases">
        <title>Evolutionary Origins and Diversification of the Mycorrhizal Mutualists.</title>
        <authorList>
            <consortium name="DOE Joint Genome Institute"/>
            <consortium name="Mycorrhizal Genomics Consortium"/>
            <person name="Kohler A."/>
            <person name="Kuo A."/>
            <person name="Nagy L.G."/>
            <person name="Floudas D."/>
            <person name="Copeland A."/>
            <person name="Barry K.W."/>
            <person name="Cichocki N."/>
            <person name="Veneault-Fourrey C."/>
            <person name="LaButti K."/>
            <person name="Lindquist E.A."/>
            <person name="Lipzen A."/>
            <person name="Lundell T."/>
            <person name="Morin E."/>
            <person name="Murat C."/>
            <person name="Riley R."/>
            <person name="Ohm R."/>
            <person name="Sun H."/>
            <person name="Tunlid A."/>
            <person name="Henrissat B."/>
            <person name="Grigoriev I.V."/>
            <person name="Hibbett D.S."/>
            <person name="Martin F."/>
        </authorList>
    </citation>
    <scope>NUCLEOTIDE SEQUENCE [LARGE SCALE GENOMIC DNA]</scope>
    <source>
        <strain evidence="5">MUT 4182</strain>
    </source>
</reference>
<comment type="similarity">
    <text evidence="1 3">Belongs to the enoyl-CoA hydratase/isomerase family.</text>
</comment>
<dbReference type="STRING" id="1051891.A0A0C3QH30"/>
<evidence type="ECO:0008006" key="6">
    <source>
        <dbReference type="Google" id="ProtNLM"/>
    </source>
</evidence>
<dbReference type="InterPro" id="IPR014748">
    <property type="entry name" value="Enoyl-CoA_hydra_C"/>
</dbReference>
<sequence>MSMLAILPLRTRPIRTVKQYSQSVAGIRQQQRNLATGSALPEAYLEPVGGEKGIAAITLNRPGAKNAISVKLLKELREALDKAAFDPSVNVLIIRSSQPGSFCAGADLVERRTMTKVEVNKFLADLRSAFCLLEDLPMPTIAAIDGPALGGGLELALSCDLRVAGASVTKIGLPETKLGIIPGAGGTQRATRLLGASKAKTLIFTGRMLTAQDALEWGIVDVVSDPSSTAYDAALKLAKEINQSAPLALRAAKMAISKAPELDLDSGLSFERACYEPLLSTSDRMEALNAFREKRKPVFKGE</sequence>
<proteinExistence type="inferred from homology"/>
<dbReference type="AlphaFoldDB" id="A0A0C3QH30"/>
<dbReference type="Pfam" id="PF00378">
    <property type="entry name" value="ECH_1"/>
    <property type="match status" value="1"/>
</dbReference>